<feature type="non-terminal residue" evidence="1">
    <location>
        <position position="126"/>
    </location>
</feature>
<evidence type="ECO:0000313" key="2">
    <source>
        <dbReference type="Proteomes" id="UP000830395"/>
    </source>
</evidence>
<proteinExistence type="predicted"/>
<protein>
    <submittedName>
        <fullName evidence="1">Uncharacterized protein</fullName>
    </submittedName>
</protein>
<dbReference type="EMBL" id="CM040998">
    <property type="protein sequence ID" value="MCJ8746613.1"/>
    <property type="molecule type" value="Genomic_DNA"/>
</dbReference>
<gene>
    <name evidence="1" type="ORF">PDJAM_G00143740</name>
</gene>
<sequence length="126" mass="14474">MALFYSLSPESVQPLPDRQQAMLQVSTRNLAEVIKTHSLVINRHKAFRAAVLDMANLEHLRFLLSLNITPDELLSQLKKWQTDSSFHKLHQAVEVVALRIKAWLKESPERSPSETLKTDVRCCLQK</sequence>
<accession>A0ACC5ZFS1</accession>
<dbReference type="Proteomes" id="UP000830395">
    <property type="component" value="Chromosome 24"/>
</dbReference>
<evidence type="ECO:0000313" key="1">
    <source>
        <dbReference type="EMBL" id="MCJ8746613.1"/>
    </source>
</evidence>
<reference evidence="1" key="1">
    <citation type="submission" date="2020-02" db="EMBL/GenBank/DDBJ databases">
        <title>Genome sequencing of the panga catfish, Pangasius djambal.</title>
        <authorList>
            <person name="Wen M."/>
            <person name="Zahm M."/>
            <person name="Roques C."/>
            <person name="Cabau C."/>
            <person name="Klopp C."/>
            <person name="Donnadieu C."/>
            <person name="Jouanno E."/>
            <person name="Avarre J.-C."/>
            <person name="Campet M."/>
            <person name="Ha T."/>
            <person name="Dugue R."/>
            <person name="Lampietro C."/>
            <person name="Louis A."/>
            <person name="Herpin A."/>
            <person name="Echchiki A."/>
            <person name="Berthelot C."/>
            <person name="Parey E."/>
            <person name="Roest-Crollius H."/>
            <person name="Braasch I."/>
            <person name="Postlethwait J.H."/>
            <person name="Bobe J."/>
            <person name="Montfort J."/>
            <person name="Bouchez O."/>
            <person name="Begum T."/>
            <person name="Schartl M."/>
            <person name="Gustiano R."/>
            <person name="Guiguen Y."/>
        </authorList>
    </citation>
    <scope>NUCLEOTIDE SEQUENCE</scope>
    <source>
        <strain evidence="1">Pdj_M5554</strain>
    </source>
</reference>
<name>A0ACC5ZFS1_9TELE</name>
<keyword evidence="2" id="KW-1185">Reference proteome</keyword>
<comment type="caution">
    <text evidence="1">The sequence shown here is derived from an EMBL/GenBank/DDBJ whole genome shotgun (WGS) entry which is preliminary data.</text>
</comment>
<organism evidence="1 2">
    <name type="scientific">Pangasius djambal</name>
    <dbReference type="NCBI Taxonomy" id="1691987"/>
    <lineage>
        <taxon>Eukaryota</taxon>
        <taxon>Metazoa</taxon>
        <taxon>Chordata</taxon>
        <taxon>Craniata</taxon>
        <taxon>Vertebrata</taxon>
        <taxon>Euteleostomi</taxon>
        <taxon>Actinopterygii</taxon>
        <taxon>Neopterygii</taxon>
        <taxon>Teleostei</taxon>
        <taxon>Ostariophysi</taxon>
        <taxon>Siluriformes</taxon>
        <taxon>Pangasiidae</taxon>
        <taxon>Pangasius</taxon>
    </lineage>
</organism>